<feature type="domain" description="HIG1" evidence="6">
    <location>
        <begin position="19"/>
        <end position="103"/>
    </location>
</feature>
<keyword evidence="2 5" id="KW-0812">Transmembrane</keyword>
<dbReference type="InterPro" id="IPR007667">
    <property type="entry name" value="Hypoxia_induced_domain"/>
</dbReference>
<evidence type="ECO:0000256" key="2">
    <source>
        <dbReference type="ARBA" id="ARBA00022692"/>
    </source>
</evidence>
<feature type="transmembrane region" description="Helical" evidence="5">
    <location>
        <begin position="47"/>
        <end position="66"/>
    </location>
</feature>
<keyword evidence="4 5" id="KW-0472">Membrane</keyword>
<keyword evidence="3 5" id="KW-1133">Transmembrane helix</keyword>
<name>A0A1B6H792_9HEMI</name>
<dbReference type="EMBL" id="GECU01037222">
    <property type="protein sequence ID" value="JAS70484.1"/>
    <property type="molecule type" value="Transcribed_RNA"/>
</dbReference>
<comment type="subcellular location">
    <subcellularLocation>
        <location evidence="1">Mitochondrion membrane</location>
    </subcellularLocation>
</comment>
<evidence type="ECO:0000256" key="1">
    <source>
        <dbReference type="ARBA" id="ARBA00004325"/>
    </source>
</evidence>
<dbReference type="GO" id="GO:0097250">
    <property type="term" value="P:mitochondrial respirasome assembly"/>
    <property type="evidence" value="ECO:0007669"/>
    <property type="project" value="TreeGrafter"/>
</dbReference>
<evidence type="ECO:0000259" key="6">
    <source>
        <dbReference type="PROSITE" id="PS51503"/>
    </source>
</evidence>
<dbReference type="GO" id="GO:0031966">
    <property type="term" value="C:mitochondrial membrane"/>
    <property type="evidence" value="ECO:0007669"/>
    <property type="project" value="UniProtKB-SubCell"/>
</dbReference>
<protein>
    <recommendedName>
        <fullName evidence="6">HIG1 domain-containing protein</fullName>
    </recommendedName>
</protein>
<dbReference type="PANTHER" id="PTHR12297:SF18">
    <property type="entry name" value="HIG1 DOMAIN FAMILY MEMBER 2A"/>
    <property type="match status" value="1"/>
</dbReference>
<proteinExistence type="predicted"/>
<dbReference type="InterPro" id="IPR050355">
    <property type="entry name" value="RCF1"/>
</dbReference>
<dbReference type="PANTHER" id="PTHR12297">
    <property type="entry name" value="HYPOXIA-INDUCBILE GENE 1 HIG1 -RELATED"/>
    <property type="match status" value="1"/>
</dbReference>
<dbReference type="Pfam" id="PF04588">
    <property type="entry name" value="HIG_1_N"/>
    <property type="match status" value="1"/>
</dbReference>
<dbReference type="Gene3D" id="6.10.140.1320">
    <property type="match status" value="1"/>
</dbReference>
<gene>
    <name evidence="7" type="ORF">g.5130</name>
</gene>
<organism evidence="7">
    <name type="scientific">Homalodisca liturata</name>
    <dbReference type="NCBI Taxonomy" id="320908"/>
    <lineage>
        <taxon>Eukaryota</taxon>
        <taxon>Metazoa</taxon>
        <taxon>Ecdysozoa</taxon>
        <taxon>Arthropoda</taxon>
        <taxon>Hexapoda</taxon>
        <taxon>Insecta</taxon>
        <taxon>Pterygota</taxon>
        <taxon>Neoptera</taxon>
        <taxon>Paraneoptera</taxon>
        <taxon>Hemiptera</taxon>
        <taxon>Auchenorrhyncha</taxon>
        <taxon>Membracoidea</taxon>
        <taxon>Cicadellidae</taxon>
        <taxon>Cicadellinae</taxon>
        <taxon>Proconiini</taxon>
        <taxon>Homalodisca</taxon>
    </lineage>
</organism>
<evidence type="ECO:0000256" key="3">
    <source>
        <dbReference type="ARBA" id="ARBA00022989"/>
    </source>
</evidence>
<dbReference type="AlphaFoldDB" id="A0A1B6H792"/>
<dbReference type="PROSITE" id="PS51503">
    <property type="entry name" value="HIG1"/>
    <property type="match status" value="1"/>
</dbReference>
<evidence type="ECO:0000256" key="4">
    <source>
        <dbReference type="ARBA" id="ARBA00023136"/>
    </source>
</evidence>
<sequence length="103" mass="11368">MDKPSDDDNFEFNWIQMRKEVGLTDLTVFNEETGTEKFVRKVKENPLVPAGALLTTLCLSLGLLSMRKGQTQMSQLMMRGRVAAQGFTIVALVTGLCLKAASD</sequence>
<evidence type="ECO:0000313" key="7">
    <source>
        <dbReference type="EMBL" id="JAS70484.1"/>
    </source>
</evidence>
<evidence type="ECO:0000256" key="5">
    <source>
        <dbReference type="SAM" id="Phobius"/>
    </source>
</evidence>
<accession>A0A1B6H792</accession>
<reference evidence="7" key="1">
    <citation type="submission" date="2015-11" db="EMBL/GenBank/DDBJ databases">
        <title>De novo transcriptome assembly of four potential Pierce s Disease insect vectors from Arizona vineyards.</title>
        <authorList>
            <person name="Tassone E.E."/>
        </authorList>
    </citation>
    <scope>NUCLEOTIDE SEQUENCE</scope>
</reference>